<evidence type="ECO:0000256" key="5">
    <source>
        <dbReference type="SAM" id="Phobius"/>
    </source>
</evidence>
<keyword evidence="4 5" id="KW-0472">Membrane</keyword>
<dbReference type="AlphaFoldDB" id="A0A6J4KBK5"/>
<evidence type="ECO:0000313" key="6">
    <source>
        <dbReference type="EMBL" id="CAA9301348.1"/>
    </source>
</evidence>
<name>A0A6J4KBK5_9CYAN</name>
<feature type="transmembrane region" description="Helical" evidence="5">
    <location>
        <begin position="22"/>
        <end position="40"/>
    </location>
</feature>
<keyword evidence="3 5" id="KW-1133">Transmembrane helix</keyword>
<proteinExistence type="predicted"/>
<feature type="transmembrane region" description="Helical" evidence="5">
    <location>
        <begin position="52"/>
        <end position="76"/>
    </location>
</feature>
<dbReference type="Gene3D" id="1.20.120.1630">
    <property type="match status" value="1"/>
</dbReference>
<keyword evidence="6" id="KW-0489">Methyltransferase</keyword>
<evidence type="ECO:0000256" key="3">
    <source>
        <dbReference type="ARBA" id="ARBA00022989"/>
    </source>
</evidence>
<dbReference type="PANTHER" id="PTHR43847">
    <property type="entry name" value="BLL3993 PROTEIN"/>
    <property type="match status" value="1"/>
</dbReference>
<dbReference type="GO" id="GO:0008168">
    <property type="term" value="F:methyltransferase activity"/>
    <property type="evidence" value="ECO:0007669"/>
    <property type="project" value="UniProtKB-KW"/>
</dbReference>
<dbReference type="PANTHER" id="PTHR43847:SF1">
    <property type="entry name" value="BLL3993 PROTEIN"/>
    <property type="match status" value="1"/>
</dbReference>
<reference evidence="6" key="1">
    <citation type="submission" date="2020-02" db="EMBL/GenBank/DDBJ databases">
        <authorList>
            <person name="Meier V. D."/>
        </authorList>
    </citation>
    <scope>NUCLEOTIDE SEQUENCE</scope>
    <source>
        <strain evidence="6">AVDCRST_MAG84</strain>
    </source>
</reference>
<sequence>MKILTDWGFTREGWRNNSRGEYLVLLQGGLLTGFVILPVYQLPGLKIQSTQLLALTWIVATILGLSALILIIKALIDLGKNLTPLPYPRENGELVQTGIYGIVRHPLYSGLILAALGWTLFQMSISHLIASAILIIFFDIKASREEAWLTAKYPDYSDYKQRVKKIIPGIY</sequence>
<accession>A0A6J4KBK5</accession>
<protein>
    <submittedName>
        <fullName evidence="6">Isoprenylcysteine carboxyl methyltransferase</fullName>
    </submittedName>
</protein>
<dbReference type="InterPro" id="IPR052527">
    <property type="entry name" value="Metal_cation-efflux_comp"/>
</dbReference>
<keyword evidence="2 5" id="KW-0812">Transmembrane</keyword>
<dbReference type="InterPro" id="IPR007318">
    <property type="entry name" value="Phopholipid_MeTrfase"/>
</dbReference>
<comment type="subcellular location">
    <subcellularLocation>
        <location evidence="1">Endomembrane system</location>
        <topology evidence="1">Multi-pass membrane protein</topology>
    </subcellularLocation>
</comment>
<organism evidence="6">
    <name type="scientific">uncultured Microcoleus sp</name>
    <dbReference type="NCBI Taxonomy" id="259945"/>
    <lineage>
        <taxon>Bacteria</taxon>
        <taxon>Bacillati</taxon>
        <taxon>Cyanobacteriota</taxon>
        <taxon>Cyanophyceae</taxon>
        <taxon>Oscillatoriophycideae</taxon>
        <taxon>Oscillatoriales</taxon>
        <taxon>Microcoleaceae</taxon>
        <taxon>Microcoleus</taxon>
        <taxon>environmental samples</taxon>
    </lineage>
</organism>
<evidence type="ECO:0000256" key="1">
    <source>
        <dbReference type="ARBA" id="ARBA00004127"/>
    </source>
</evidence>
<evidence type="ECO:0000256" key="4">
    <source>
        <dbReference type="ARBA" id="ARBA00023136"/>
    </source>
</evidence>
<dbReference type="Pfam" id="PF04191">
    <property type="entry name" value="PEMT"/>
    <property type="match status" value="1"/>
</dbReference>
<dbReference type="GO" id="GO:0012505">
    <property type="term" value="C:endomembrane system"/>
    <property type="evidence" value="ECO:0007669"/>
    <property type="project" value="UniProtKB-SubCell"/>
</dbReference>
<evidence type="ECO:0000256" key="2">
    <source>
        <dbReference type="ARBA" id="ARBA00022692"/>
    </source>
</evidence>
<gene>
    <name evidence="6" type="ORF">AVDCRST_MAG84-119</name>
</gene>
<feature type="transmembrane region" description="Helical" evidence="5">
    <location>
        <begin position="111"/>
        <end position="138"/>
    </location>
</feature>
<keyword evidence="6" id="KW-0808">Transferase</keyword>
<dbReference type="EMBL" id="CADCTZ010000019">
    <property type="protein sequence ID" value="CAA9301348.1"/>
    <property type="molecule type" value="Genomic_DNA"/>
</dbReference>
<dbReference type="GO" id="GO:0032259">
    <property type="term" value="P:methylation"/>
    <property type="evidence" value="ECO:0007669"/>
    <property type="project" value="UniProtKB-KW"/>
</dbReference>